<organism evidence="2 3">
    <name type="scientific">Echinicola strongylocentroti</name>
    <dbReference type="NCBI Taxonomy" id="1795355"/>
    <lineage>
        <taxon>Bacteria</taxon>
        <taxon>Pseudomonadati</taxon>
        <taxon>Bacteroidota</taxon>
        <taxon>Cytophagia</taxon>
        <taxon>Cytophagales</taxon>
        <taxon>Cyclobacteriaceae</taxon>
        <taxon>Echinicola</taxon>
    </lineage>
</organism>
<gene>
    <name evidence="2" type="ORF">DN752_19565</name>
</gene>
<protein>
    <submittedName>
        <fullName evidence="2">Uncharacterized protein</fullName>
    </submittedName>
</protein>
<reference evidence="2 3" key="1">
    <citation type="submission" date="2018-06" db="EMBL/GenBank/DDBJ databases">
        <title>Echinicola strongylocentroti sp. nov., isolated from a sea urchin Strongylocentrotus intermedius.</title>
        <authorList>
            <person name="Bae S.S."/>
        </authorList>
    </citation>
    <scope>NUCLEOTIDE SEQUENCE [LARGE SCALE GENOMIC DNA]</scope>
    <source>
        <strain evidence="2 3">MEBiC08714</strain>
    </source>
</reference>
<dbReference type="InterPro" id="IPR036390">
    <property type="entry name" value="WH_DNA-bd_sf"/>
</dbReference>
<accession>A0A2Z4IN47</accession>
<evidence type="ECO:0000256" key="1">
    <source>
        <dbReference type="SAM" id="MobiDB-lite"/>
    </source>
</evidence>
<dbReference type="EMBL" id="CP030041">
    <property type="protein sequence ID" value="AWW32160.1"/>
    <property type="molecule type" value="Genomic_DNA"/>
</dbReference>
<dbReference type="OrthoDB" id="3199595at2"/>
<dbReference type="KEGG" id="est:DN752_19565"/>
<evidence type="ECO:0000313" key="3">
    <source>
        <dbReference type="Proteomes" id="UP000248688"/>
    </source>
</evidence>
<dbReference type="SUPFAM" id="SSF46785">
    <property type="entry name" value="Winged helix' DNA-binding domain"/>
    <property type="match status" value="1"/>
</dbReference>
<dbReference type="RefSeq" id="WP_112785533.1">
    <property type="nucleotide sequence ID" value="NZ_CP030041.1"/>
</dbReference>
<proteinExistence type="predicted"/>
<dbReference type="AlphaFoldDB" id="A0A2Z4IN47"/>
<evidence type="ECO:0000313" key="2">
    <source>
        <dbReference type="EMBL" id="AWW32160.1"/>
    </source>
</evidence>
<dbReference type="Proteomes" id="UP000248688">
    <property type="component" value="Chromosome"/>
</dbReference>
<feature type="region of interest" description="Disordered" evidence="1">
    <location>
        <begin position="146"/>
        <end position="183"/>
    </location>
</feature>
<sequence length="291" mass="34157">MAKYRHVHCEFWNDEKVELEMTPEDKYLMLYLLTNDRTNSIGIYPITFKRMAYQTGYSMESVNNIVERLERLNLIKYDHDHKEICILNWGKWNLKKGGKPVEDAIKVDLQTVKNKSFISILLDSIDNKKLVQKVISELGHHDTSTIRPRYVDKTETETETETEKENKTETEKENQKEKREADKPPIYESLLSYSFKLFSESSIEGVFFEKMKQLHELNDEQVSEAFVKWKAKKEAVGEEFKTKKHLKNSFNKFLDYNAKEFKSSGGASSESFEDLVAEMERHAAKTEGRRL</sequence>
<keyword evidence="3" id="KW-1185">Reference proteome</keyword>
<name>A0A2Z4IN47_9BACT</name>